<dbReference type="InterPro" id="IPR016181">
    <property type="entry name" value="Acyl_CoA_acyltransferase"/>
</dbReference>
<keyword evidence="2" id="KW-1185">Reference proteome</keyword>
<reference evidence="2" key="1">
    <citation type="journal article" date="2006" name="PLoS Biol.">
        <title>Macronuclear genome sequence of the ciliate Tetrahymena thermophila, a model eukaryote.</title>
        <authorList>
            <person name="Eisen J.A."/>
            <person name="Coyne R.S."/>
            <person name="Wu M."/>
            <person name="Wu D."/>
            <person name="Thiagarajan M."/>
            <person name="Wortman J.R."/>
            <person name="Badger J.H."/>
            <person name="Ren Q."/>
            <person name="Amedeo P."/>
            <person name="Jones K.M."/>
            <person name="Tallon L.J."/>
            <person name="Delcher A.L."/>
            <person name="Salzberg S.L."/>
            <person name="Silva J.C."/>
            <person name="Haas B.J."/>
            <person name="Majoros W.H."/>
            <person name="Farzad M."/>
            <person name="Carlton J.M."/>
            <person name="Smith R.K. Jr."/>
            <person name="Garg J."/>
            <person name="Pearlman R.E."/>
            <person name="Karrer K.M."/>
            <person name="Sun L."/>
            <person name="Manning G."/>
            <person name="Elde N.C."/>
            <person name="Turkewitz A.P."/>
            <person name="Asai D.J."/>
            <person name="Wilkes D.E."/>
            <person name="Wang Y."/>
            <person name="Cai H."/>
            <person name="Collins K."/>
            <person name="Stewart B.A."/>
            <person name="Lee S.R."/>
            <person name="Wilamowska K."/>
            <person name="Weinberg Z."/>
            <person name="Ruzzo W.L."/>
            <person name="Wloga D."/>
            <person name="Gaertig J."/>
            <person name="Frankel J."/>
            <person name="Tsao C.-C."/>
            <person name="Gorovsky M.A."/>
            <person name="Keeling P.J."/>
            <person name="Waller R.F."/>
            <person name="Patron N.J."/>
            <person name="Cherry J.M."/>
            <person name="Stover N.A."/>
            <person name="Krieger C.J."/>
            <person name="del Toro C."/>
            <person name="Ryder H.F."/>
            <person name="Williamson S.C."/>
            <person name="Barbeau R.A."/>
            <person name="Hamilton E.P."/>
            <person name="Orias E."/>
        </authorList>
    </citation>
    <scope>NUCLEOTIDE SEQUENCE [LARGE SCALE GENOMIC DNA]</scope>
    <source>
        <strain evidence="2">SB210</strain>
    </source>
</reference>
<evidence type="ECO:0000313" key="2">
    <source>
        <dbReference type="Proteomes" id="UP000009168"/>
    </source>
</evidence>
<dbReference type="InParanoid" id="I7MK86"/>
<dbReference type="EMBL" id="GG662656">
    <property type="protein sequence ID" value="EAR97855.1"/>
    <property type="molecule type" value="Genomic_DNA"/>
</dbReference>
<protein>
    <recommendedName>
        <fullName evidence="3">N-acetyltransferase domain-containing protein</fullName>
    </recommendedName>
</protein>
<evidence type="ECO:0000313" key="1">
    <source>
        <dbReference type="EMBL" id="EAR97855.1"/>
    </source>
</evidence>
<dbReference type="SUPFAM" id="SSF55729">
    <property type="entry name" value="Acyl-CoA N-acyltransferases (Nat)"/>
    <property type="match status" value="1"/>
</dbReference>
<name>I7MK86_TETTS</name>
<sequence length="224" mass="26003">MITYQFLEEKYLESAIDCILETKIQNGSVGEAMQLTRELLEQSTRSMFQNQKIYENTYIAVDQSKENFVAGIVIFVEFYDYLDYLSTPSEDPQLEMSRIVLLKAAETQIKFNYNPGDFLVYMSFGVRRGYENQKIGHYILYKCYNHALTKGYCYLGGLIYNPKSGHICQKYGGKIVGVLTLQQMASLNQNFTKLLQNDIYFIRLTIQENISKQNSEEVCEQPRL</sequence>
<dbReference type="Gene3D" id="3.40.630.30">
    <property type="match status" value="1"/>
</dbReference>
<gene>
    <name evidence="1" type="ORF">TTHERM_00277400</name>
</gene>
<dbReference type="KEGG" id="tet:TTHERM_00277400"/>
<dbReference type="AlphaFoldDB" id="I7MK86"/>
<organism evidence="1 2">
    <name type="scientific">Tetrahymena thermophila (strain SB210)</name>
    <dbReference type="NCBI Taxonomy" id="312017"/>
    <lineage>
        <taxon>Eukaryota</taxon>
        <taxon>Sar</taxon>
        <taxon>Alveolata</taxon>
        <taxon>Ciliophora</taxon>
        <taxon>Intramacronucleata</taxon>
        <taxon>Oligohymenophorea</taxon>
        <taxon>Hymenostomatida</taxon>
        <taxon>Tetrahymenina</taxon>
        <taxon>Tetrahymenidae</taxon>
        <taxon>Tetrahymena</taxon>
    </lineage>
</organism>
<evidence type="ECO:0008006" key="3">
    <source>
        <dbReference type="Google" id="ProtNLM"/>
    </source>
</evidence>
<dbReference type="GeneID" id="7827548"/>
<dbReference type="RefSeq" id="XP_001018100.1">
    <property type="nucleotide sequence ID" value="XM_001018100.1"/>
</dbReference>
<dbReference type="HOGENOM" id="CLU_106089_0_0_1"/>
<accession>I7MK86</accession>
<proteinExistence type="predicted"/>
<dbReference type="Proteomes" id="UP000009168">
    <property type="component" value="Unassembled WGS sequence"/>
</dbReference>